<feature type="transmembrane region" description="Helical" evidence="8">
    <location>
        <begin position="109"/>
        <end position="127"/>
    </location>
</feature>
<feature type="transmembrane region" description="Helical" evidence="8">
    <location>
        <begin position="244"/>
        <end position="264"/>
    </location>
</feature>
<keyword evidence="4" id="KW-1003">Cell membrane</keyword>
<dbReference type="Gene3D" id="1.10.3720.10">
    <property type="entry name" value="MetI-like"/>
    <property type="match status" value="1"/>
</dbReference>
<dbReference type="Proteomes" id="UP000246077">
    <property type="component" value="Unassembled WGS sequence"/>
</dbReference>
<dbReference type="InterPro" id="IPR000515">
    <property type="entry name" value="MetI-like"/>
</dbReference>
<dbReference type="GO" id="GO:0006865">
    <property type="term" value="P:amino acid transport"/>
    <property type="evidence" value="ECO:0007669"/>
    <property type="project" value="TreeGrafter"/>
</dbReference>
<evidence type="ECO:0000256" key="5">
    <source>
        <dbReference type="ARBA" id="ARBA00022692"/>
    </source>
</evidence>
<evidence type="ECO:0000313" key="11">
    <source>
        <dbReference type="Proteomes" id="UP000246077"/>
    </source>
</evidence>
<keyword evidence="11" id="KW-1185">Reference proteome</keyword>
<comment type="caution">
    <text evidence="10">The sequence shown here is derived from an EMBL/GenBank/DDBJ whole genome shotgun (WGS) entry which is preliminary data.</text>
</comment>
<dbReference type="InterPro" id="IPR043429">
    <property type="entry name" value="ArtM/GltK/GlnP/TcyL/YhdX-like"/>
</dbReference>
<dbReference type="Pfam" id="PF00528">
    <property type="entry name" value="BPD_transp_1"/>
    <property type="match status" value="1"/>
</dbReference>
<keyword evidence="3 8" id="KW-0813">Transport</keyword>
<dbReference type="NCBIfam" id="TIGR01726">
    <property type="entry name" value="HEQRo_perm_3TM"/>
    <property type="match status" value="1"/>
</dbReference>
<dbReference type="PANTHER" id="PTHR30614">
    <property type="entry name" value="MEMBRANE COMPONENT OF AMINO ACID ABC TRANSPORTER"/>
    <property type="match status" value="1"/>
</dbReference>
<comment type="subcellular location">
    <subcellularLocation>
        <location evidence="1">Cell inner membrane</location>
        <topology evidence="1">Multi-pass membrane protein</topology>
    </subcellularLocation>
    <subcellularLocation>
        <location evidence="8">Cell membrane</location>
        <topology evidence="8">Multi-pass membrane protein</topology>
    </subcellularLocation>
</comment>
<dbReference type="EMBL" id="QGLF01000004">
    <property type="protein sequence ID" value="PWR19911.1"/>
    <property type="molecule type" value="Genomic_DNA"/>
</dbReference>
<dbReference type="InterPro" id="IPR035906">
    <property type="entry name" value="MetI-like_sf"/>
</dbReference>
<keyword evidence="6 8" id="KW-1133">Transmembrane helix</keyword>
<evidence type="ECO:0000256" key="2">
    <source>
        <dbReference type="ARBA" id="ARBA00010072"/>
    </source>
</evidence>
<feature type="domain" description="ABC transmembrane type-1" evidence="9">
    <location>
        <begin position="169"/>
        <end position="363"/>
    </location>
</feature>
<reference evidence="11" key="1">
    <citation type="submission" date="2018-05" db="EMBL/GenBank/DDBJ databases">
        <title>Zavarzinia sp. HR-AS.</title>
        <authorList>
            <person name="Lee Y."/>
            <person name="Jeon C.O."/>
        </authorList>
    </citation>
    <scope>NUCLEOTIDE SEQUENCE [LARGE SCALE GENOMIC DNA]</scope>
    <source>
        <strain evidence="11">DSM 1231</strain>
    </source>
</reference>
<evidence type="ECO:0000256" key="1">
    <source>
        <dbReference type="ARBA" id="ARBA00004429"/>
    </source>
</evidence>
<dbReference type="PANTHER" id="PTHR30614:SF41">
    <property type="entry name" value="INNER MEMBRANE AMINO-ACID ABC TRANSPORTER PERMEASE PROTEIN YHDY"/>
    <property type="match status" value="1"/>
</dbReference>
<keyword evidence="7 8" id="KW-0472">Membrane</keyword>
<accession>A0A317DZQ0</accession>
<evidence type="ECO:0000313" key="10">
    <source>
        <dbReference type="EMBL" id="PWR19911.1"/>
    </source>
</evidence>
<proteinExistence type="inferred from homology"/>
<keyword evidence="5 8" id="KW-0812">Transmembrane</keyword>
<evidence type="ECO:0000256" key="6">
    <source>
        <dbReference type="ARBA" id="ARBA00022989"/>
    </source>
</evidence>
<feature type="transmembrane region" description="Helical" evidence="8">
    <location>
        <begin position="204"/>
        <end position="232"/>
    </location>
</feature>
<dbReference type="PROSITE" id="PS50928">
    <property type="entry name" value="ABC_TM1"/>
    <property type="match status" value="1"/>
</dbReference>
<dbReference type="GO" id="GO:0043190">
    <property type="term" value="C:ATP-binding cassette (ABC) transporter complex"/>
    <property type="evidence" value="ECO:0007669"/>
    <property type="project" value="InterPro"/>
</dbReference>
<dbReference type="CDD" id="cd06261">
    <property type="entry name" value="TM_PBP2"/>
    <property type="match status" value="1"/>
</dbReference>
<feature type="transmembrane region" description="Helical" evidence="8">
    <location>
        <begin position="171"/>
        <end position="192"/>
    </location>
</feature>
<evidence type="ECO:0000259" key="9">
    <source>
        <dbReference type="PROSITE" id="PS50928"/>
    </source>
</evidence>
<feature type="transmembrane region" description="Helical" evidence="8">
    <location>
        <begin position="344"/>
        <end position="364"/>
    </location>
</feature>
<feature type="transmembrane region" description="Helical" evidence="8">
    <location>
        <begin position="33"/>
        <end position="54"/>
    </location>
</feature>
<name>A0A317DZQ0_9PROT</name>
<evidence type="ECO:0000256" key="8">
    <source>
        <dbReference type="RuleBase" id="RU363032"/>
    </source>
</evidence>
<dbReference type="RefSeq" id="WP_109922100.1">
    <property type="nucleotide sequence ID" value="NZ_QGLF01000004.1"/>
</dbReference>
<evidence type="ECO:0000256" key="4">
    <source>
        <dbReference type="ARBA" id="ARBA00022475"/>
    </source>
</evidence>
<dbReference type="GO" id="GO:0022857">
    <property type="term" value="F:transmembrane transporter activity"/>
    <property type="evidence" value="ECO:0007669"/>
    <property type="project" value="InterPro"/>
</dbReference>
<feature type="transmembrane region" description="Helical" evidence="8">
    <location>
        <begin position="134"/>
        <end position="159"/>
    </location>
</feature>
<organism evidence="10 11">
    <name type="scientific">Zavarzinia compransoris</name>
    <dbReference type="NCBI Taxonomy" id="1264899"/>
    <lineage>
        <taxon>Bacteria</taxon>
        <taxon>Pseudomonadati</taxon>
        <taxon>Pseudomonadota</taxon>
        <taxon>Alphaproteobacteria</taxon>
        <taxon>Rhodospirillales</taxon>
        <taxon>Zavarziniaceae</taxon>
        <taxon>Zavarzinia</taxon>
    </lineage>
</organism>
<evidence type="ECO:0000256" key="3">
    <source>
        <dbReference type="ARBA" id="ARBA00022448"/>
    </source>
</evidence>
<dbReference type="InterPro" id="IPR010065">
    <property type="entry name" value="AA_ABC_transptr_permease_3TM"/>
</dbReference>
<gene>
    <name evidence="10" type="ORF">DKG75_15780</name>
</gene>
<sequence length="376" mass="41046">MTDQSQGFVFTPTPPQPPPANTVGVVGWLRNNLFNGVFNTILTVVSLFLLYLVLPPLIDWAIVSATISGTDRTQCEAAEAAGAGGACWTFIKVRFNQILFGFYPEGEQWRPVVTFLIGFAGIAATAFRFAGKRWLVLFLLTLYPILAFILLSGGVLGLAEVETAKWGGLTVTLVVSVTGIVASFPIGIALALGRRSKMPIVKSACVVFIEVVRGVPLISVLFMASVMLPLFLPEGVTFNKLLRALVGVTLFTAAYMAEVVRGGLQAVPKGQYEGAAALGLGYWKMMILIILPQALKLVIPSIVNSFISLFKDTTLVYIVGLFDVLEIIRVSTKDANWIGFEKEGYAFAALMFWVFCFTMSRVSLRIEKRLDTSHRK</sequence>
<protein>
    <submittedName>
        <fullName evidence="10">Amino acid ABC transporter permease</fullName>
    </submittedName>
</protein>
<comment type="similarity">
    <text evidence="2">Belongs to the binding-protein-dependent transport system permease family. HisMQ subfamily.</text>
</comment>
<dbReference type="SUPFAM" id="SSF161098">
    <property type="entry name" value="MetI-like"/>
    <property type="match status" value="1"/>
</dbReference>
<evidence type="ECO:0000256" key="7">
    <source>
        <dbReference type="ARBA" id="ARBA00023136"/>
    </source>
</evidence>
<dbReference type="AlphaFoldDB" id="A0A317DZQ0"/>